<feature type="compositionally biased region" description="Basic residues" evidence="15">
    <location>
        <begin position="738"/>
        <end position="747"/>
    </location>
</feature>
<dbReference type="GO" id="GO:0140943">
    <property type="term" value="F:histone H4K20 trimethyltransferase activity"/>
    <property type="evidence" value="ECO:0007669"/>
    <property type="project" value="UniProtKB-EC"/>
</dbReference>
<dbReference type="OrthoDB" id="6627536at2759"/>
<dbReference type="EMBL" id="ML986491">
    <property type="protein sequence ID" value="KAF2277058.1"/>
    <property type="molecule type" value="Genomic_DNA"/>
</dbReference>
<dbReference type="InterPro" id="IPR046341">
    <property type="entry name" value="SET_dom_sf"/>
</dbReference>
<feature type="region of interest" description="Disordered" evidence="15">
    <location>
        <begin position="399"/>
        <end position="441"/>
    </location>
</feature>
<evidence type="ECO:0000256" key="3">
    <source>
        <dbReference type="ARBA" id="ARBA00004286"/>
    </source>
</evidence>
<dbReference type="Gene3D" id="1.10.10.1700">
    <property type="entry name" value="Histone-lysine N-methyltransferase"/>
    <property type="match status" value="1"/>
</dbReference>
<feature type="compositionally biased region" description="Basic and acidic residues" evidence="15">
    <location>
        <begin position="676"/>
        <end position="703"/>
    </location>
</feature>
<keyword evidence="10" id="KW-0156">Chromatin regulator</keyword>
<feature type="compositionally biased region" description="Polar residues" evidence="15">
    <location>
        <begin position="399"/>
        <end position="430"/>
    </location>
</feature>
<feature type="compositionally biased region" description="Acidic residues" evidence="15">
    <location>
        <begin position="717"/>
        <end position="728"/>
    </location>
</feature>
<dbReference type="EC" id="2.1.1.372" evidence="12"/>
<feature type="region of interest" description="Disordered" evidence="15">
    <location>
        <begin position="253"/>
        <end position="360"/>
    </location>
</feature>
<dbReference type="InterPro" id="IPR041938">
    <property type="entry name" value="Hist-Lys_N-MTase_N"/>
</dbReference>
<dbReference type="AlphaFoldDB" id="A0A6A6JM83"/>
<proteinExistence type="predicted"/>
<protein>
    <recommendedName>
        <fullName evidence="5">Histone-lysine N-methyltransferase SET9</fullName>
        <ecNumber evidence="12">2.1.1.372</ecNumber>
    </recommendedName>
    <alternativeName>
        <fullName evidence="4">Histone-lysine N-methyltransferase set9</fullName>
    </alternativeName>
    <alternativeName>
        <fullName evidence="13">SET domain protein 9</fullName>
    </alternativeName>
</protein>
<keyword evidence="7" id="KW-0489">Methyltransferase</keyword>
<dbReference type="RefSeq" id="XP_033654597.1">
    <property type="nucleotide sequence ID" value="XM_033800849.1"/>
</dbReference>
<dbReference type="GeneID" id="54554024"/>
<gene>
    <name evidence="17" type="ORF">EI97DRAFT_457789</name>
</gene>
<keyword evidence="9" id="KW-0949">S-adenosyl-L-methionine</keyword>
<dbReference type="GO" id="GO:0005694">
    <property type="term" value="C:chromosome"/>
    <property type="evidence" value="ECO:0007669"/>
    <property type="project" value="UniProtKB-SubCell"/>
</dbReference>
<name>A0A6A6JM83_WESOR</name>
<evidence type="ECO:0000256" key="12">
    <source>
        <dbReference type="ARBA" id="ARBA00024057"/>
    </source>
</evidence>
<dbReference type="Gene3D" id="2.170.270.10">
    <property type="entry name" value="SET domain"/>
    <property type="match status" value="1"/>
</dbReference>
<keyword evidence="6" id="KW-0158">Chromosome</keyword>
<evidence type="ECO:0000256" key="2">
    <source>
        <dbReference type="ARBA" id="ARBA00004123"/>
    </source>
</evidence>
<evidence type="ECO:0000256" key="11">
    <source>
        <dbReference type="ARBA" id="ARBA00023242"/>
    </source>
</evidence>
<evidence type="ECO:0000256" key="1">
    <source>
        <dbReference type="ARBA" id="ARBA00001984"/>
    </source>
</evidence>
<dbReference type="SMART" id="SM00317">
    <property type="entry name" value="SET"/>
    <property type="match status" value="1"/>
</dbReference>
<dbReference type="SUPFAM" id="SSF82199">
    <property type="entry name" value="SET domain"/>
    <property type="match status" value="1"/>
</dbReference>
<evidence type="ECO:0000313" key="17">
    <source>
        <dbReference type="EMBL" id="KAF2277058.1"/>
    </source>
</evidence>
<keyword evidence="11" id="KW-0539">Nucleus</keyword>
<dbReference type="GO" id="GO:0032259">
    <property type="term" value="P:methylation"/>
    <property type="evidence" value="ECO:0007669"/>
    <property type="project" value="UniProtKB-KW"/>
</dbReference>
<dbReference type="CDD" id="cd10524">
    <property type="entry name" value="SET_Suv4-20-like"/>
    <property type="match status" value="1"/>
</dbReference>
<feature type="compositionally biased region" description="Acidic residues" evidence="15">
    <location>
        <begin position="261"/>
        <end position="273"/>
    </location>
</feature>
<evidence type="ECO:0000259" key="16">
    <source>
        <dbReference type="PROSITE" id="PS50280"/>
    </source>
</evidence>
<keyword evidence="8" id="KW-0808">Transferase</keyword>
<comment type="subcellular location">
    <subcellularLocation>
        <location evidence="3">Chromosome</location>
    </subcellularLocation>
    <subcellularLocation>
        <location evidence="2">Nucleus</location>
    </subcellularLocation>
</comment>
<evidence type="ECO:0000256" key="6">
    <source>
        <dbReference type="ARBA" id="ARBA00022454"/>
    </source>
</evidence>
<dbReference type="PANTHER" id="PTHR12977">
    <property type="entry name" value="SUPPRESSOR OF VARIEGATION 4-20-RELATED"/>
    <property type="match status" value="1"/>
</dbReference>
<dbReference type="PROSITE" id="PS50280">
    <property type="entry name" value="SET"/>
    <property type="match status" value="1"/>
</dbReference>
<feature type="region of interest" description="Disordered" evidence="15">
    <location>
        <begin position="653"/>
        <end position="747"/>
    </location>
</feature>
<evidence type="ECO:0000256" key="9">
    <source>
        <dbReference type="ARBA" id="ARBA00022691"/>
    </source>
</evidence>
<dbReference type="GO" id="GO:0005634">
    <property type="term" value="C:nucleus"/>
    <property type="evidence" value="ECO:0007669"/>
    <property type="project" value="UniProtKB-SubCell"/>
</dbReference>
<dbReference type="InterPro" id="IPR039977">
    <property type="entry name" value="Suv4-20/Set9"/>
</dbReference>
<feature type="domain" description="SET" evidence="16">
    <location>
        <begin position="115"/>
        <end position="229"/>
    </location>
</feature>
<comment type="catalytic activity">
    <reaction evidence="14">
        <text>L-lysyl(20)-[histone H4] + 3 S-adenosyl-L-methionine = N(6),N(6),N(6)-trimethyl-L-lysyl(20)-[histone H4] + 3 S-adenosyl-L-homocysteine + 3 H(+)</text>
        <dbReference type="Rhea" id="RHEA:64456"/>
        <dbReference type="Rhea" id="RHEA-COMP:15554"/>
        <dbReference type="Rhea" id="RHEA-COMP:15998"/>
        <dbReference type="ChEBI" id="CHEBI:15378"/>
        <dbReference type="ChEBI" id="CHEBI:29969"/>
        <dbReference type="ChEBI" id="CHEBI:57856"/>
        <dbReference type="ChEBI" id="CHEBI:59789"/>
        <dbReference type="ChEBI" id="CHEBI:61961"/>
        <dbReference type="EC" id="2.1.1.372"/>
    </reaction>
</comment>
<dbReference type="Pfam" id="PF00856">
    <property type="entry name" value="SET"/>
    <property type="match status" value="1"/>
</dbReference>
<dbReference type="InterPro" id="IPR025783">
    <property type="entry name" value="Set9_fungi"/>
</dbReference>
<evidence type="ECO:0000256" key="4">
    <source>
        <dbReference type="ARBA" id="ARBA00014232"/>
    </source>
</evidence>
<dbReference type="InterPro" id="IPR001214">
    <property type="entry name" value="SET_dom"/>
</dbReference>
<dbReference type="PROSITE" id="PS51567">
    <property type="entry name" value="SAM_MT43_SUVAR420_1"/>
    <property type="match status" value="1"/>
</dbReference>
<evidence type="ECO:0000256" key="14">
    <source>
        <dbReference type="ARBA" id="ARBA00048081"/>
    </source>
</evidence>
<evidence type="ECO:0000256" key="15">
    <source>
        <dbReference type="SAM" id="MobiDB-lite"/>
    </source>
</evidence>
<feature type="compositionally biased region" description="Low complexity" evidence="15">
    <location>
        <begin position="325"/>
        <end position="343"/>
    </location>
</feature>
<comment type="function">
    <text evidence="1">Histone methyltransferase that trimethylates 'Lys-20' of histone H4 to form H4K20me3.</text>
</comment>
<dbReference type="Proteomes" id="UP000800097">
    <property type="component" value="Unassembled WGS sequence"/>
</dbReference>
<evidence type="ECO:0000256" key="5">
    <source>
        <dbReference type="ARBA" id="ARBA00015413"/>
    </source>
</evidence>
<sequence length="747" mass="83307">MPAKTQESRSGLTLEQLASYDDVITDALVDKVHFWTTIRKNRGGRFSASRGLHEDDISEIIRKTVIINKDPAHAVKQLLQLPGLKKYVGTLRTEKEKEQFSRHLLRYVKMYLPDCPFEVTTTNRYTITEHEASVTARKEIKPREEIKYLTGVQVAMTEEQEKTLELARKDFSLVISSRKKTRSLFLGPARFANHDCDANARLSTKGYDGMQIVAVKPIEVGDEITVSYGEDYFGDDNEECLCQTCEKRNANGWAPFKPIAESDDEDDEEESGEDSSAAAAATRTAKGLLAPNPRKRKFESTDGPYAEDISRPSTPVSKKIKVESESPSPASRPSSPATESPRSQRTSKPLRETTLKKMYSVSSLQDNIPLAGIDELGSDAAQKIRTQQCVDLLAVTLNETDSSRGISPENSTAAESPPSSISTDATSLDGDTTPPDLDAKTTVIVKPSYGVATVKTEETTITTSLETIVTESPDDAASDASSELSELPSEYELDDIKRTIIKRKRPKAPLTMRTTRSRASLNPDILNRLGTPIATTDLLVSSFDPAKMIENPRKPGDYIDSPALLSTKYSKWVECQTCDAYFVQRDGLLQTRKDCPRCERHSILYGYAWPKTDKEGKGDTEERVLDPRTVHRFVGPEEEREIKKKEVRARVMQSVGERRSWSRAVSGLSTPGVEEWTPRAERKKATPRDNKRGSVKEKQEFVVKKTIGGKRKRAMESESENESSDTDTEVVTTTLSGRKIKRARKTM</sequence>
<evidence type="ECO:0000256" key="13">
    <source>
        <dbReference type="ARBA" id="ARBA00030653"/>
    </source>
</evidence>
<reference evidence="17" key="1">
    <citation type="journal article" date="2020" name="Stud. Mycol.">
        <title>101 Dothideomycetes genomes: a test case for predicting lifestyles and emergence of pathogens.</title>
        <authorList>
            <person name="Haridas S."/>
            <person name="Albert R."/>
            <person name="Binder M."/>
            <person name="Bloem J."/>
            <person name="Labutti K."/>
            <person name="Salamov A."/>
            <person name="Andreopoulos B."/>
            <person name="Baker S."/>
            <person name="Barry K."/>
            <person name="Bills G."/>
            <person name="Bluhm B."/>
            <person name="Cannon C."/>
            <person name="Castanera R."/>
            <person name="Culley D."/>
            <person name="Daum C."/>
            <person name="Ezra D."/>
            <person name="Gonzalez J."/>
            <person name="Henrissat B."/>
            <person name="Kuo A."/>
            <person name="Liang C."/>
            <person name="Lipzen A."/>
            <person name="Lutzoni F."/>
            <person name="Magnuson J."/>
            <person name="Mondo S."/>
            <person name="Nolan M."/>
            <person name="Ohm R."/>
            <person name="Pangilinan J."/>
            <person name="Park H.-J."/>
            <person name="Ramirez L."/>
            <person name="Alfaro M."/>
            <person name="Sun H."/>
            <person name="Tritt A."/>
            <person name="Yoshinaga Y."/>
            <person name="Zwiers L.-H."/>
            <person name="Turgeon B."/>
            <person name="Goodwin S."/>
            <person name="Spatafora J."/>
            <person name="Crous P."/>
            <person name="Grigoriev I."/>
        </authorList>
    </citation>
    <scope>NUCLEOTIDE SEQUENCE</scope>
    <source>
        <strain evidence="17">CBS 379.55</strain>
    </source>
</reference>
<keyword evidence="18" id="KW-1185">Reference proteome</keyword>
<accession>A0A6A6JM83</accession>
<organism evidence="17 18">
    <name type="scientific">Westerdykella ornata</name>
    <dbReference type="NCBI Taxonomy" id="318751"/>
    <lineage>
        <taxon>Eukaryota</taxon>
        <taxon>Fungi</taxon>
        <taxon>Dikarya</taxon>
        <taxon>Ascomycota</taxon>
        <taxon>Pezizomycotina</taxon>
        <taxon>Dothideomycetes</taxon>
        <taxon>Pleosporomycetidae</taxon>
        <taxon>Pleosporales</taxon>
        <taxon>Sporormiaceae</taxon>
        <taxon>Westerdykella</taxon>
    </lineage>
</organism>
<evidence type="ECO:0000256" key="8">
    <source>
        <dbReference type="ARBA" id="ARBA00022679"/>
    </source>
</evidence>
<evidence type="ECO:0000313" key="18">
    <source>
        <dbReference type="Proteomes" id="UP000800097"/>
    </source>
</evidence>
<evidence type="ECO:0000256" key="7">
    <source>
        <dbReference type="ARBA" id="ARBA00022603"/>
    </source>
</evidence>
<evidence type="ECO:0000256" key="10">
    <source>
        <dbReference type="ARBA" id="ARBA00022853"/>
    </source>
</evidence>
<dbReference type="PANTHER" id="PTHR12977:SF4">
    <property type="entry name" value="HISTONE-LYSINE N-METHYLTRANSFERASE KMT5B"/>
    <property type="match status" value="1"/>
</dbReference>